<dbReference type="InterPro" id="IPR052337">
    <property type="entry name" value="SAT4-like"/>
</dbReference>
<dbReference type="STRING" id="1408157.A0A1J7JFX8"/>
<feature type="transmembrane region" description="Helical" evidence="7">
    <location>
        <begin position="229"/>
        <end position="251"/>
    </location>
</feature>
<feature type="domain" description="Rhodopsin" evidence="8">
    <location>
        <begin position="65"/>
        <end position="328"/>
    </location>
</feature>
<evidence type="ECO:0000313" key="10">
    <source>
        <dbReference type="Proteomes" id="UP000182658"/>
    </source>
</evidence>
<evidence type="ECO:0000256" key="7">
    <source>
        <dbReference type="SAM" id="Phobius"/>
    </source>
</evidence>
<feature type="transmembrane region" description="Helical" evidence="7">
    <location>
        <begin position="46"/>
        <end position="68"/>
    </location>
</feature>
<feature type="transmembrane region" description="Helical" evidence="7">
    <location>
        <begin position="153"/>
        <end position="174"/>
    </location>
</feature>
<dbReference type="Proteomes" id="UP000182658">
    <property type="component" value="Unassembled WGS sequence"/>
</dbReference>
<name>A0A1J7JFX8_9PEZI</name>
<evidence type="ECO:0000313" key="9">
    <source>
        <dbReference type="EMBL" id="OIW28624.1"/>
    </source>
</evidence>
<dbReference type="PANTHER" id="PTHR33048">
    <property type="entry name" value="PTH11-LIKE INTEGRAL MEMBRANE PROTEIN (AFU_ORTHOLOGUE AFUA_5G11245)"/>
    <property type="match status" value="1"/>
</dbReference>
<dbReference type="Pfam" id="PF20684">
    <property type="entry name" value="Fung_rhodopsin"/>
    <property type="match status" value="1"/>
</dbReference>
<reference evidence="9 10" key="1">
    <citation type="submission" date="2016-10" db="EMBL/GenBank/DDBJ databases">
        <title>Draft genome sequence of Coniochaeta ligniaria NRRL30616, a lignocellulolytic fungus for bioabatement of inhibitors in plant biomass hydrolysates.</title>
        <authorList>
            <consortium name="DOE Joint Genome Institute"/>
            <person name="Jimenez D.J."/>
            <person name="Hector R.E."/>
            <person name="Riley R."/>
            <person name="Sun H."/>
            <person name="Grigoriev I.V."/>
            <person name="Van Elsas J.D."/>
            <person name="Nichols N.N."/>
        </authorList>
    </citation>
    <scope>NUCLEOTIDE SEQUENCE [LARGE SCALE GENOMIC DNA]</scope>
    <source>
        <strain evidence="9 10">NRRL 30616</strain>
    </source>
</reference>
<dbReference type="PANTHER" id="PTHR33048:SF131">
    <property type="entry name" value="INTEGRAL MEMBRANE PROTEIN"/>
    <property type="match status" value="1"/>
</dbReference>
<dbReference type="EMBL" id="KV875098">
    <property type="protein sequence ID" value="OIW28624.1"/>
    <property type="molecule type" value="Genomic_DNA"/>
</dbReference>
<feature type="transmembrane region" description="Helical" evidence="7">
    <location>
        <begin position="181"/>
        <end position="203"/>
    </location>
</feature>
<evidence type="ECO:0000256" key="6">
    <source>
        <dbReference type="SAM" id="MobiDB-lite"/>
    </source>
</evidence>
<evidence type="ECO:0000259" key="8">
    <source>
        <dbReference type="Pfam" id="PF20684"/>
    </source>
</evidence>
<keyword evidence="3 7" id="KW-1133">Transmembrane helix</keyword>
<dbReference type="InterPro" id="IPR049326">
    <property type="entry name" value="Rhodopsin_dom_fungi"/>
</dbReference>
<dbReference type="GO" id="GO:0016020">
    <property type="term" value="C:membrane"/>
    <property type="evidence" value="ECO:0007669"/>
    <property type="project" value="UniProtKB-SubCell"/>
</dbReference>
<proteinExistence type="inferred from homology"/>
<gene>
    <name evidence="9" type="ORF">CONLIGDRAFT_681570</name>
</gene>
<organism evidence="9 10">
    <name type="scientific">Coniochaeta ligniaria NRRL 30616</name>
    <dbReference type="NCBI Taxonomy" id="1408157"/>
    <lineage>
        <taxon>Eukaryota</taxon>
        <taxon>Fungi</taxon>
        <taxon>Dikarya</taxon>
        <taxon>Ascomycota</taxon>
        <taxon>Pezizomycotina</taxon>
        <taxon>Sordariomycetes</taxon>
        <taxon>Sordariomycetidae</taxon>
        <taxon>Coniochaetales</taxon>
        <taxon>Coniochaetaceae</taxon>
        <taxon>Coniochaeta</taxon>
    </lineage>
</organism>
<keyword evidence="2 7" id="KW-0812">Transmembrane</keyword>
<accession>A0A1J7JFX8</accession>
<evidence type="ECO:0000256" key="2">
    <source>
        <dbReference type="ARBA" id="ARBA00022692"/>
    </source>
</evidence>
<evidence type="ECO:0000256" key="1">
    <source>
        <dbReference type="ARBA" id="ARBA00004141"/>
    </source>
</evidence>
<feature type="region of interest" description="Disordered" evidence="6">
    <location>
        <begin position="378"/>
        <end position="400"/>
    </location>
</feature>
<dbReference type="OrthoDB" id="5278984at2759"/>
<keyword evidence="4 7" id="KW-0472">Membrane</keyword>
<dbReference type="InParanoid" id="A0A1J7JFX8"/>
<comment type="subcellular location">
    <subcellularLocation>
        <location evidence="1">Membrane</location>
        <topology evidence="1">Multi-pass membrane protein</topology>
    </subcellularLocation>
</comment>
<keyword evidence="10" id="KW-1185">Reference proteome</keyword>
<comment type="similarity">
    <text evidence="5">Belongs to the SAT4 family.</text>
</comment>
<protein>
    <recommendedName>
        <fullName evidence="8">Rhodopsin domain-containing protein</fullName>
    </recommendedName>
</protein>
<sequence>MDDFALLMAGGASGVEHRQFARGTREVTADMLGQLDLSDKSERTCLIFGVFIASIVLIFVFVITRLLVRRLMIGQFFLDDVLLSIAAAFTIALCVVSLRAVSFGFGQHVWNIPSTTVLEDVKRCVQACSPEPSSQASLPHADSPSQHMFIGNIFYACAVTFIKLSIIASYLRIFPYNTLRIAMYVTAAVTIGLFIASVPATIFQCDPVSAAWDFTIEGGKFQCYTFINYLYASTGINIATDLVLCTAPLPYFWNLQLPRKQKIIVSSLFFIGGFACVASIVRLTFLYLLADPLDITWDLAPSVLWTIAECTIGICCVSVPPMRPLFARLLPDVVFPSRREDRTDEAARREAYAMAGWSGPSTPVIDEENKVYDADLSPSVAGEEQVPKSWLGGDEYRVSSTRGTRGRSVALTVREVEDVISAPARVSQNG</sequence>
<dbReference type="AlphaFoldDB" id="A0A1J7JFX8"/>
<feature type="transmembrane region" description="Helical" evidence="7">
    <location>
        <begin position="80"/>
        <end position="101"/>
    </location>
</feature>
<evidence type="ECO:0000256" key="5">
    <source>
        <dbReference type="ARBA" id="ARBA00038359"/>
    </source>
</evidence>
<feature type="transmembrane region" description="Helical" evidence="7">
    <location>
        <begin position="263"/>
        <end position="290"/>
    </location>
</feature>
<evidence type="ECO:0000256" key="3">
    <source>
        <dbReference type="ARBA" id="ARBA00022989"/>
    </source>
</evidence>
<evidence type="ECO:0000256" key="4">
    <source>
        <dbReference type="ARBA" id="ARBA00023136"/>
    </source>
</evidence>